<feature type="compositionally biased region" description="Polar residues" evidence="1">
    <location>
        <begin position="19"/>
        <end position="31"/>
    </location>
</feature>
<feature type="compositionally biased region" description="Basic and acidic residues" evidence="1">
    <location>
        <begin position="1"/>
        <end position="18"/>
    </location>
</feature>
<reference evidence="2" key="1">
    <citation type="journal article" date="2019" name="bioRxiv">
        <title>The Genome of the Zebra Mussel, Dreissena polymorpha: A Resource for Invasive Species Research.</title>
        <authorList>
            <person name="McCartney M.A."/>
            <person name="Auch B."/>
            <person name="Kono T."/>
            <person name="Mallez S."/>
            <person name="Zhang Y."/>
            <person name="Obille A."/>
            <person name="Becker A."/>
            <person name="Abrahante J.E."/>
            <person name="Garbe J."/>
            <person name="Badalamenti J.P."/>
            <person name="Herman A."/>
            <person name="Mangelson H."/>
            <person name="Liachko I."/>
            <person name="Sullivan S."/>
            <person name="Sone E.D."/>
            <person name="Koren S."/>
            <person name="Silverstein K.A.T."/>
            <person name="Beckman K.B."/>
            <person name="Gohl D.M."/>
        </authorList>
    </citation>
    <scope>NUCLEOTIDE SEQUENCE</scope>
    <source>
        <strain evidence="2">Duluth1</strain>
        <tissue evidence="2">Whole animal</tissue>
    </source>
</reference>
<accession>A0A9D3YLD3</accession>
<protein>
    <submittedName>
        <fullName evidence="2">Uncharacterized protein</fullName>
    </submittedName>
</protein>
<gene>
    <name evidence="2" type="ORF">DPMN_075895</name>
</gene>
<feature type="region of interest" description="Disordered" evidence="1">
    <location>
        <begin position="1"/>
        <end position="45"/>
    </location>
</feature>
<sequence length="78" mass="8970">MSILQDPEKCDRQTHRQTDTQSATLQPTQNKHNPRLRHGQKFSTRRPCQVFTRRIAEALGINPRNDAEPVLTSSIFAE</sequence>
<evidence type="ECO:0000313" key="2">
    <source>
        <dbReference type="EMBL" id="KAH3700914.1"/>
    </source>
</evidence>
<proteinExistence type="predicted"/>
<dbReference type="EMBL" id="JAIWYP010000015">
    <property type="protein sequence ID" value="KAH3700914.1"/>
    <property type="molecule type" value="Genomic_DNA"/>
</dbReference>
<evidence type="ECO:0000256" key="1">
    <source>
        <dbReference type="SAM" id="MobiDB-lite"/>
    </source>
</evidence>
<keyword evidence="3" id="KW-1185">Reference proteome</keyword>
<reference evidence="2" key="2">
    <citation type="submission" date="2020-11" db="EMBL/GenBank/DDBJ databases">
        <authorList>
            <person name="McCartney M.A."/>
            <person name="Auch B."/>
            <person name="Kono T."/>
            <person name="Mallez S."/>
            <person name="Becker A."/>
            <person name="Gohl D.M."/>
            <person name="Silverstein K.A.T."/>
            <person name="Koren S."/>
            <person name="Bechman K.B."/>
            <person name="Herman A."/>
            <person name="Abrahante J.E."/>
            <person name="Garbe J."/>
        </authorList>
    </citation>
    <scope>NUCLEOTIDE SEQUENCE</scope>
    <source>
        <strain evidence="2">Duluth1</strain>
        <tissue evidence="2">Whole animal</tissue>
    </source>
</reference>
<comment type="caution">
    <text evidence="2">The sequence shown here is derived from an EMBL/GenBank/DDBJ whole genome shotgun (WGS) entry which is preliminary data.</text>
</comment>
<name>A0A9D3YLD3_DREPO</name>
<evidence type="ECO:0000313" key="3">
    <source>
        <dbReference type="Proteomes" id="UP000828390"/>
    </source>
</evidence>
<dbReference type="Proteomes" id="UP000828390">
    <property type="component" value="Unassembled WGS sequence"/>
</dbReference>
<dbReference type="AlphaFoldDB" id="A0A9D3YLD3"/>
<feature type="compositionally biased region" description="Basic residues" evidence="1">
    <location>
        <begin position="32"/>
        <end position="44"/>
    </location>
</feature>
<organism evidence="2 3">
    <name type="scientific">Dreissena polymorpha</name>
    <name type="common">Zebra mussel</name>
    <name type="synonym">Mytilus polymorpha</name>
    <dbReference type="NCBI Taxonomy" id="45954"/>
    <lineage>
        <taxon>Eukaryota</taxon>
        <taxon>Metazoa</taxon>
        <taxon>Spiralia</taxon>
        <taxon>Lophotrochozoa</taxon>
        <taxon>Mollusca</taxon>
        <taxon>Bivalvia</taxon>
        <taxon>Autobranchia</taxon>
        <taxon>Heteroconchia</taxon>
        <taxon>Euheterodonta</taxon>
        <taxon>Imparidentia</taxon>
        <taxon>Neoheterodontei</taxon>
        <taxon>Myida</taxon>
        <taxon>Dreissenoidea</taxon>
        <taxon>Dreissenidae</taxon>
        <taxon>Dreissena</taxon>
    </lineage>
</organism>